<organism evidence="2 3">
    <name type="scientific">Ephemerocybe angulata</name>
    <dbReference type="NCBI Taxonomy" id="980116"/>
    <lineage>
        <taxon>Eukaryota</taxon>
        <taxon>Fungi</taxon>
        <taxon>Dikarya</taxon>
        <taxon>Basidiomycota</taxon>
        <taxon>Agaricomycotina</taxon>
        <taxon>Agaricomycetes</taxon>
        <taxon>Agaricomycetidae</taxon>
        <taxon>Agaricales</taxon>
        <taxon>Agaricineae</taxon>
        <taxon>Psathyrellaceae</taxon>
        <taxon>Ephemerocybe</taxon>
    </lineage>
</organism>
<evidence type="ECO:0000256" key="1">
    <source>
        <dbReference type="SAM" id="MobiDB-lite"/>
    </source>
</evidence>
<dbReference type="OrthoDB" id="2507488at2759"/>
<keyword evidence="3" id="KW-1185">Reference proteome</keyword>
<dbReference type="AlphaFoldDB" id="A0A8H6MCT0"/>
<feature type="region of interest" description="Disordered" evidence="1">
    <location>
        <begin position="645"/>
        <end position="685"/>
    </location>
</feature>
<sequence>MEQRQPTLYLCLFPRFLPTQSSTWMRCLRQASKQASQVRWGASTRLMRLVSRAGENRDMRAYVSVDSLPSTWDEVAAEFLFTQRTPPPPPNQSLGPVGEVTTDLGRRGMRDGDEEEEEEGDGDYDHLRQPGNTKKRKVPANIGASPGSRRGGGEGLDDDDPGGLGGLFAGQRGNATDGNVSGGQTGDKELSYGASGYAVGPPGLSYPRAPGSRDKRPLGRLPLLALSNLASTQTSTKRVGQLNAIVKARGKLAGAMVAGIRHKEMLKARKRQLAAVMGVLSGTSPPPSSASSGLPPNSSLASVAALCEASTLALDQALSMVGSLPQSFQPPASAPMGAAISKAAASIRGNGQSNSGPGRDKRKAEGDGKENEAGVPISAEQMPAVRLSRRVGPRLARAATVMMVGGTNRLIAPLPQSKFTFSVNSETKDRVIATKQEVATLRNRFEAELERQAANAERLAAASKALVAASNGTAHGSVANTAPNLGGAGGTPKGTRPKKSKVGSSPSKTRKDPPSTNAAHGAGAPSATGKPGAAVQQPHQGAPAAQRQPQPQAPRQGAPANANGGSQQPQSQLSPHIIPSSKPKKKKRSAMANASNPHHLRNYVPSRLPHSTEGGGGHGGNAGLNAGYGLLGPLPVRFLTAELPPRRGNAGVNSPSPANGGGKKKGSVNGGAGSGGGTGASGGAAVGPATDEWMCAFCEYDLFFGDDAAFRKAVSNRKKILKRRRRARERAAAAANGVKNYGKGGTHPPASTPVSGGGQGSAGPVVGESEGEEEEDFDLEEDYDGDVGYEAGGNGRDEFGNVPKHQTKSTTGGTVGVGQQGLQGTHVVDPAG</sequence>
<proteinExistence type="predicted"/>
<feature type="region of interest" description="Disordered" evidence="1">
    <location>
        <begin position="347"/>
        <end position="376"/>
    </location>
</feature>
<comment type="caution">
    <text evidence="2">The sequence shown here is derived from an EMBL/GenBank/DDBJ whole genome shotgun (WGS) entry which is preliminary data.</text>
</comment>
<gene>
    <name evidence="2" type="ORF">DFP72DRAFT_133311</name>
</gene>
<feature type="compositionally biased region" description="Low complexity" evidence="1">
    <location>
        <begin position="531"/>
        <end position="581"/>
    </location>
</feature>
<evidence type="ECO:0000313" key="2">
    <source>
        <dbReference type="EMBL" id="KAF6759347.1"/>
    </source>
</evidence>
<evidence type="ECO:0000313" key="3">
    <source>
        <dbReference type="Proteomes" id="UP000521943"/>
    </source>
</evidence>
<feature type="region of interest" description="Disordered" evidence="1">
    <location>
        <begin position="731"/>
        <end position="832"/>
    </location>
</feature>
<feature type="region of interest" description="Disordered" evidence="1">
    <location>
        <begin position="82"/>
        <end position="191"/>
    </location>
</feature>
<feature type="compositionally biased region" description="Basic and acidic residues" evidence="1">
    <location>
        <begin position="358"/>
        <end position="372"/>
    </location>
</feature>
<feature type="compositionally biased region" description="Low complexity" evidence="1">
    <location>
        <begin position="822"/>
        <end position="832"/>
    </location>
</feature>
<reference evidence="2 3" key="1">
    <citation type="submission" date="2020-07" db="EMBL/GenBank/DDBJ databases">
        <title>Comparative genomics of pyrophilous fungi reveals a link between fire events and developmental genes.</title>
        <authorList>
            <consortium name="DOE Joint Genome Institute"/>
            <person name="Steindorff A.S."/>
            <person name="Carver A."/>
            <person name="Calhoun S."/>
            <person name="Stillman K."/>
            <person name="Liu H."/>
            <person name="Lipzen A."/>
            <person name="Pangilinan J."/>
            <person name="Labutti K."/>
            <person name="Bruns T.D."/>
            <person name="Grigoriev I.V."/>
        </authorList>
    </citation>
    <scope>NUCLEOTIDE SEQUENCE [LARGE SCALE GENOMIC DNA]</scope>
    <source>
        <strain evidence="2 3">CBS 144469</strain>
    </source>
</reference>
<feature type="region of interest" description="Disordered" evidence="1">
    <location>
        <begin position="475"/>
        <end position="620"/>
    </location>
</feature>
<dbReference type="EMBL" id="JACGCI010000015">
    <property type="protein sequence ID" value="KAF6759347.1"/>
    <property type="molecule type" value="Genomic_DNA"/>
</dbReference>
<protein>
    <submittedName>
        <fullName evidence="2">Uncharacterized protein</fullName>
    </submittedName>
</protein>
<name>A0A8H6MCT0_9AGAR</name>
<feature type="compositionally biased region" description="Gly residues" evidence="1">
    <location>
        <begin position="668"/>
        <end position="685"/>
    </location>
</feature>
<accession>A0A8H6MCT0</accession>
<feature type="compositionally biased region" description="Acidic residues" evidence="1">
    <location>
        <begin position="112"/>
        <end position="122"/>
    </location>
</feature>
<dbReference type="Proteomes" id="UP000521943">
    <property type="component" value="Unassembled WGS sequence"/>
</dbReference>
<feature type="compositionally biased region" description="Acidic residues" evidence="1">
    <location>
        <begin position="769"/>
        <end position="787"/>
    </location>
</feature>